<dbReference type="SUPFAM" id="SSF53756">
    <property type="entry name" value="UDP-Glycosyltransferase/glycogen phosphorylase"/>
    <property type="match status" value="1"/>
</dbReference>
<dbReference type="Proteomes" id="UP000741863">
    <property type="component" value="Unassembled WGS sequence"/>
</dbReference>
<dbReference type="InterPro" id="IPR028098">
    <property type="entry name" value="Glyco_trans_4-like_N"/>
</dbReference>
<accession>A0ABS2P8Z8</accession>
<sequence length="362" mass="40552">MRVLVISNMYPAPQAPTFGIFVRNQVEQLQAHELDITVAAIRDPRNGKANVLKKYARWVLGTMTRFSTRYDLVHAHYAFPSGWLAKLYSKIRRVPYIVTVHGGDLNKMAKKGAFFKKQTKSILKNAAHVIAVGPALYEEIIQEYGVPEDRVSLINMGVNRNVFHQRTDVPSPFDKEKKHILFAGNIIKQKGIVELIRAFQHLHEDDQQLQLHLVGSFQSDAFKDEIENLIEALHLPKESVLFHGPKSQDELAIHMTYADVFVLPSHIEGFGLVVLESMSCGTPVVASNVGGLPSLLSDEAGVLVEPEQPESLKSGIDAVLYDESLRKQLVQAGYKKADANETEKIIARIMTIYNDTTKRDVS</sequence>
<evidence type="ECO:0000313" key="3">
    <source>
        <dbReference type="EMBL" id="MBM7631303.1"/>
    </source>
</evidence>
<dbReference type="EMBL" id="JAFBEC010000001">
    <property type="protein sequence ID" value="MBM7631303.1"/>
    <property type="molecule type" value="Genomic_DNA"/>
</dbReference>
<dbReference type="PANTHER" id="PTHR45947:SF15">
    <property type="entry name" value="TEICHURONIC ACID BIOSYNTHESIS GLYCOSYLTRANSFERASE TUAC-RELATED"/>
    <property type="match status" value="1"/>
</dbReference>
<dbReference type="PANTHER" id="PTHR45947">
    <property type="entry name" value="SULFOQUINOVOSYL TRANSFERASE SQD2"/>
    <property type="match status" value="1"/>
</dbReference>
<name>A0ABS2P8Z8_9BACL</name>
<protein>
    <submittedName>
        <fullName evidence="3">Glycosyltransferase involved in cell wall biosynthesis</fullName>
    </submittedName>
</protein>
<evidence type="ECO:0000259" key="1">
    <source>
        <dbReference type="Pfam" id="PF00534"/>
    </source>
</evidence>
<evidence type="ECO:0000313" key="4">
    <source>
        <dbReference type="Proteomes" id="UP000741863"/>
    </source>
</evidence>
<evidence type="ECO:0000259" key="2">
    <source>
        <dbReference type="Pfam" id="PF13439"/>
    </source>
</evidence>
<dbReference type="InterPro" id="IPR001296">
    <property type="entry name" value="Glyco_trans_1"/>
</dbReference>
<dbReference type="InterPro" id="IPR050194">
    <property type="entry name" value="Glycosyltransferase_grp1"/>
</dbReference>
<dbReference type="Pfam" id="PF13439">
    <property type="entry name" value="Glyco_transf_4"/>
    <property type="match status" value="1"/>
</dbReference>
<proteinExistence type="predicted"/>
<gene>
    <name evidence="3" type="ORF">JOD17_000394</name>
</gene>
<dbReference type="RefSeq" id="WP_204695459.1">
    <property type="nucleotide sequence ID" value="NZ_JAFBEC010000001.1"/>
</dbReference>
<keyword evidence="4" id="KW-1185">Reference proteome</keyword>
<feature type="domain" description="Glycosyltransferase subfamily 4-like N-terminal" evidence="2">
    <location>
        <begin position="45"/>
        <end position="160"/>
    </location>
</feature>
<comment type="caution">
    <text evidence="3">The sequence shown here is derived from an EMBL/GenBank/DDBJ whole genome shotgun (WGS) entry which is preliminary data.</text>
</comment>
<reference evidence="3 4" key="1">
    <citation type="submission" date="2021-01" db="EMBL/GenBank/DDBJ databases">
        <title>Genomic Encyclopedia of Type Strains, Phase IV (KMG-IV): sequencing the most valuable type-strain genomes for metagenomic binning, comparative biology and taxonomic classification.</title>
        <authorList>
            <person name="Goeker M."/>
        </authorList>
    </citation>
    <scope>NUCLEOTIDE SEQUENCE [LARGE SCALE GENOMIC DNA]</scope>
    <source>
        <strain evidence="3 4">DSM 25540</strain>
    </source>
</reference>
<dbReference type="Pfam" id="PF00534">
    <property type="entry name" value="Glycos_transf_1"/>
    <property type="match status" value="1"/>
</dbReference>
<dbReference type="Gene3D" id="3.40.50.2000">
    <property type="entry name" value="Glycogen Phosphorylase B"/>
    <property type="match status" value="2"/>
</dbReference>
<feature type="domain" description="Glycosyl transferase family 1" evidence="1">
    <location>
        <begin position="170"/>
        <end position="335"/>
    </location>
</feature>
<organism evidence="3 4">
    <name type="scientific">Geomicrobium sediminis</name>
    <dbReference type="NCBI Taxonomy" id="1347788"/>
    <lineage>
        <taxon>Bacteria</taxon>
        <taxon>Bacillati</taxon>
        <taxon>Bacillota</taxon>
        <taxon>Bacilli</taxon>
        <taxon>Bacillales</taxon>
        <taxon>Geomicrobium</taxon>
    </lineage>
</organism>